<dbReference type="RefSeq" id="XP_022735652.1">
    <property type="nucleotide sequence ID" value="XM_022879917.1"/>
</dbReference>
<gene>
    <name evidence="3" type="primary">LOC111289046</name>
</gene>
<evidence type="ECO:0000256" key="1">
    <source>
        <dbReference type="SAM" id="MobiDB-lite"/>
    </source>
</evidence>
<keyword evidence="2" id="KW-1185">Reference proteome</keyword>
<evidence type="ECO:0000313" key="2">
    <source>
        <dbReference type="Proteomes" id="UP000515121"/>
    </source>
</evidence>
<dbReference type="PANTHER" id="PTHR33974">
    <property type="entry name" value="VASCULAR-RELATED UNKNOWN PROTEIN 1-RELATED"/>
    <property type="match status" value="1"/>
</dbReference>
<dbReference type="PANTHER" id="PTHR33974:SF2">
    <property type="entry name" value="VASCULAR-RELATED UNKNOWN PROTEIN 1"/>
    <property type="match status" value="1"/>
</dbReference>
<dbReference type="Proteomes" id="UP000515121">
    <property type="component" value="Unplaced"/>
</dbReference>
<protein>
    <submittedName>
        <fullName evidence="3">Uncharacterized protein LOC111289046</fullName>
    </submittedName>
</protein>
<feature type="region of interest" description="Disordered" evidence="1">
    <location>
        <begin position="89"/>
        <end position="127"/>
    </location>
</feature>
<accession>A0A6P5Y5D8</accession>
<dbReference type="GO" id="GO:0010089">
    <property type="term" value="P:xylem development"/>
    <property type="evidence" value="ECO:0007669"/>
    <property type="project" value="InterPro"/>
</dbReference>
<proteinExistence type="predicted"/>
<reference evidence="3" key="1">
    <citation type="submission" date="2025-08" db="UniProtKB">
        <authorList>
            <consortium name="RefSeq"/>
        </authorList>
    </citation>
    <scope>IDENTIFICATION</scope>
    <source>
        <tissue evidence="3">Fruit stalk</tissue>
    </source>
</reference>
<dbReference type="OrthoDB" id="779856at2759"/>
<dbReference type="KEGG" id="dzi:111289046"/>
<dbReference type="GeneID" id="111289046"/>
<name>A0A6P5Y5D8_DURZI</name>
<dbReference type="InterPro" id="IPR039280">
    <property type="entry name" value="VUP"/>
</dbReference>
<sequence>MEEYSISSSIHKSVASKGTITNKTKDSAEESGWTAYFEDFSHNDHDHCSSFNCSSSLISDAATTGAAWKISHINHHVFASSSTYVAPQKIPKKTRTKEICKDDSLEDTASSPVNSPRGKETASENYSEIQIEEESKMDFDHEKNDCIDQLKKRGLCSVPLSMLVN</sequence>
<evidence type="ECO:0000313" key="3">
    <source>
        <dbReference type="RefSeq" id="XP_022735652.1"/>
    </source>
</evidence>
<organism evidence="2 3">
    <name type="scientific">Durio zibethinus</name>
    <name type="common">Durian</name>
    <dbReference type="NCBI Taxonomy" id="66656"/>
    <lineage>
        <taxon>Eukaryota</taxon>
        <taxon>Viridiplantae</taxon>
        <taxon>Streptophyta</taxon>
        <taxon>Embryophyta</taxon>
        <taxon>Tracheophyta</taxon>
        <taxon>Spermatophyta</taxon>
        <taxon>Magnoliopsida</taxon>
        <taxon>eudicotyledons</taxon>
        <taxon>Gunneridae</taxon>
        <taxon>Pentapetalae</taxon>
        <taxon>rosids</taxon>
        <taxon>malvids</taxon>
        <taxon>Malvales</taxon>
        <taxon>Malvaceae</taxon>
        <taxon>Helicteroideae</taxon>
        <taxon>Durio</taxon>
    </lineage>
</organism>
<dbReference type="AlphaFoldDB" id="A0A6P5Y5D8"/>